<protein>
    <submittedName>
        <fullName evidence="1">Uncharacterized protein</fullName>
    </submittedName>
</protein>
<sequence length="133" mass="15170">MLAASVMCMRRPHENVATVLVDPRVLGDIEIQLMALDMPLWRVCAAPIAKDGQRLAFQIRHKLLMSKRGEWDCAKHWVPVWVGFGSTWAFPGEPVPWPAHKALWTVLEGHADRVRYNKRLGGIPRIPRLREAC</sequence>
<dbReference type="Proteomes" id="UP000320209">
    <property type="component" value="Unassembled WGS sequence"/>
</dbReference>
<reference evidence="1 2" key="1">
    <citation type="submission" date="2019-06" db="EMBL/GenBank/DDBJ databases">
        <title>Sequencing the genomes of 1000 actinobacteria strains.</title>
        <authorList>
            <person name="Klenk H.-P."/>
        </authorList>
    </citation>
    <scope>NUCLEOTIDE SEQUENCE [LARGE SCALE GENOMIC DNA]</scope>
    <source>
        <strain evidence="1 2">DSM 25218</strain>
    </source>
</reference>
<dbReference type="AlphaFoldDB" id="A0A543A269"/>
<gene>
    <name evidence="1" type="ORF">FB381_0419</name>
</gene>
<organism evidence="1 2">
    <name type="scientific">Nocardioides albertanoniae</name>
    <dbReference type="NCBI Taxonomy" id="1175486"/>
    <lineage>
        <taxon>Bacteria</taxon>
        <taxon>Bacillati</taxon>
        <taxon>Actinomycetota</taxon>
        <taxon>Actinomycetes</taxon>
        <taxon>Propionibacteriales</taxon>
        <taxon>Nocardioidaceae</taxon>
        <taxon>Nocardioides</taxon>
    </lineage>
</organism>
<name>A0A543A269_9ACTN</name>
<keyword evidence="2" id="KW-1185">Reference proteome</keyword>
<evidence type="ECO:0000313" key="2">
    <source>
        <dbReference type="Proteomes" id="UP000320209"/>
    </source>
</evidence>
<proteinExistence type="predicted"/>
<comment type="caution">
    <text evidence="1">The sequence shown here is derived from an EMBL/GenBank/DDBJ whole genome shotgun (WGS) entry which is preliminary data.</text>
</comment>
<accession>A0A543A269</accession>
<dbReference type="EMBL" id="VFOV01000001">
    <property type="protein sequence ID" value="TQL66556.1"/>
    <property type="molecule type" value="Genomic_DNA"/>
</dbReference>
<evidence type="ECO:0000313" key="1">
    <source>
        <dbReference type="EMBL" id="TQL66556.1"/>
    </source>
</evidence>